<evidence type="ECO:0000313" key="4">
    <source>
        <dbReference type="Proteomes" id="UP000327085"/>
    </source>
</evidence>
<keyword evidence="1" id="KW-0479">Metal-binding</keyword>
<proteinExistence type="inferred from homology"/>
<feature type="non-terminal residue" evidence="3">
    <location>
        <position position="1"/>
    </location>
</feature>
<evidence type="ECO:0000259" key="2">
    <source>
        <dbReference type="Pfam" id="PF10551"/>
    </source>
</evidence>
<comment type="function">
    <text evidence="1">Putative transcription activator involved in regulating light control of development.</text>
</comment>
<dbReference type="PANTHER" id="PTHR31669">
    <property type="entry name" value="PROTEIN FAR1-RELATED SEQUENCE 10-RELATED"/>
    <property type="match status" value="1"/>
</dbReference>
<accession>A0A5E4GD11</accession>
<feature type="non-terminal residue" evidence="3">
    <location>
        <position position="192"/>
    </location>
</feature>
<reference evidence="4" key="1">
    <citation type="journal article" date="2020" name="Plant J.">
        <title>Transposons played a major role in the diversification between the closely related almond and peach genomes: results from the almond genome sequence.</title>
        <authorList>
            <person name="Alioto T."/>
            <person name="Alexiou K.G."/>
            <person name="Bardil A."/>
            <person name="Barteri F."/>
            <person name="Castanera R."/>
            <person name="Cruz F."/>
            <person name="Dhingra A."/>
            <person name="Duval H."/>
            <person name="Fernandez I Marti A."/>
            <person name="Frias L."/>
            <person name="Galan B."/>
            <person name="Garcia J.L."/>
            <person name="Howad W."/>
            <person name="Gomez-Garrido J."/>
            <person name="Gut M."/>
            <person name="Julca I."/>
            <person name="Morata J."/>
            <person name="Puigdomenech P."/>
            <person name="Ribeca P."/>
            <person name="Rubio Cabetas M.J."/>
            <person name="Vlasova A."/>
            <person name="Wirthensohn M."/>
            <person name="Garcia-Mas J."/>
            <person name="Gabaldon T."/>
            <person name="Casacuberta J.M."/>
            <person name="Arus P."/>
        </authorList>
    </citation>
    <scope>NUCLEOTIDE SEQUENCE [LARGE SCALE GENOMIC DNA]</scope>
    <source>
        <strain evidence="4">cv. Texas</strain>
    </source>
</reference>
<comment type="similarity">
    <text evidence="1">Belongs to the FHY3/FAR1 family.</text>
</comment>
<sequence>AMSGKKPISILTDQDTAMAKALLSEWPETCHRLCIWHIYQNAAKHLSNAFEKFKNFIKDFGRCIYDYEDKDDFINAWNNMLEKYNLKDNDWLRRLFNIKEQWALVYGRQTFCANITTTQHSESMNSALKKYRLVEDLRYQELKAEFRASQSSPALSFPVEILKHASNIHTPEVFKLFQDELCKAHDCVLKFN</sequence>
<gene>
    <name evidence="3" type="ORF">ALMOND_2B028280</name>
</gene>
<comment type="subcellular location">
    <subcellularLocation>
        <location evidence="1">Nucleus</location>
    </subcellularLocation>
</comment>
<dbReference type="InterPro" id="IPR031052">
    <property type="entry name" value="FHY3/FAR1"/>
</dbReference>
<dbReference type="GO" id="GO:0006355">
    <property type="term" value="P:regulation of DNA-templated transcription"/>
    <property type="evidence" value="ECO:0007669"/>
    <property type="project" value="UniProtKB-UniRule"/>
</dbReference>
<dbReference type="Gramene" id="VVA37502">
    <property type="protein sequence ID" value="VVA37502"/>
    <property type="gene ID" value="Prudul26B028280"/>
</dbReference>
<dbReference type="InterPro" id="IPR018289">
    <property type="entry name" value="MULE_transposase_dom"/>
</dbReference>
<dbReference type="GO" id="GO:0005634">
    <property type="term" value="C:nucleus"/>
    <property type="evidence" value="ECO:0007669"/>
    <property type="project" value="UniProtKB-SubCell"/>
</dbReference>
<feature type="domain" description="MULE transposase" evidence="2">
    <location>
        <begin position="2"/>
        <end position="41"/>
    </location>
</feature>
<dbReference type="PANTHER" id="PTHR31669:SF299">
    <property type="entry name" value="PROTEIN FAR1-RELATED SEQUENCE"/>
    <property type="match status" value="1"/>
</dbReference>
<keyword evidence="1" id="KW-0862">Zinc</keyword>
<dbReference type="GO" id="GO:0008270">
    <property type="term" value="F:zinc ion binding"/>
    <property type="evidence" value="ECO:0007669"/>
    <property type="project" value="UniProtKB-UniRule"/>
</dbReference>
<organism evidence="3 4">
    <name type="scientific">Prunus dulcis</name>
    <name type="common">Almond</name>
    <name type="synonym">Amygdalus dulcis</name>
    <dbReference type="NCBI Taxonomy" id="3755"/>
    <lineage>
        <taxon>Eukaryota</taxon>
        <taxon>Viridiplantae</taxon>
        <taxon>Streptophyta</taxon>
        <taxon>Embryophyta</taxon>
        <taxon>Tracheophyta</taxon>
        <taxon>Spermatophyta</taxon>
        <taxon>Magnoliopsida</taxon>
        <taxon>eudicotyledons</taxon>
        <taxon>Gunneridae</taxon>
        <taxon>Pentapetalae</taxon>
        <taxon>rosids</taxon>
        <taxon>fabids</taxon>
        <taxon>Rosales</taxon>
        <taxon>Rosaceae</taxon>
        <taxon>Amygdaloideae</taxon>
        <taxon>Amygdaleae</taxon>
        <taxon>Prunus</taxon>
    </lineage>
</organism>
<dbReference type="AlphaFoldDB" id="A0A5E4GD11"/>
<evidence type="ECO:0000256" key="1">
    <source>
        <dbReference type="RuleBase" id="RU367018"/>
    </source>
</evidence>
<keyword evidence="1" id="KW-0539">Nucleus</keyword>
<dbReference type="EMBL" id="CABIKO010000541">
    <property type="protein sequence ID" value="VVA37502.1"/>
    <property type="molecule type" value="Genomic_DNA"/>
</dbReference>
<dbReference type="OMA" id="QDINGRE"/>
<keyword evidence="1" id="KW-0863">Zinc-finger</keyword>
<dbReference type="Proteomes" id="UP000327085">
    <property type="component" value="Chromosome 8"/>
</dbReference>
<name>A0A5E4GD11_PRUDU</name>
<evidence type="ECO:0000313" key="3">
    <source>
        <dbReference type="EMBL" id="VVA37502.1"/>
    </source>
</evidence>
<dbReference type="Pfam" id="PF10551">
    <property type="entry name" value="MULE"/>
    <property type="match status" value="1"/>
</dbReference>
<dbReference type="InParanoid" id="A0A5E4GD11"/>
<protein>
    <recommendedName>
        <fullName evidence="1">Protein FAR1-RELATED SEQUENCE</fullName>
    </recommendedName>
</protein>